<dbReference type="Pfam" id="PF00265">
    <property type="entry name" value="TK"/>
    <property type="match status" value="1"/>
</dbReference>
<comment type="similarity">
    <text evidence="1 8 12">Belongs to the thymidine kinase family.</text>
</comment>
<feature type="binding site" evidence="8">
    <location>
        <position position="181"/>
    </location>
    <ligand>
        <name>Zn(2+)</name>
        <dbReference type="ChEBI" id="CHEBI:29105"/>
    </ligand>
</feature>
<dbReference type="GO" id="GO:0071897">
    <property type="term" value="P:DNA biosynthetic process"/>
    <property type="evidence" value="ECO:0007669"/>
    <property type="project" value="UniProtKB-KW"/>
</dbReference>
<dbReference type="PANTHER" id="PTHR11441:SF0">
    <property type="entry name" value="THYMIDINE KINASE, CYTOSOLIC"/>
    <property type="match status" value="1"/>
</dbReference>
<dbReference type="SUPFAM" id="SSF57716">
    <property type="entry name" value="Glucocorticoid receptor-like (DNA-binding domain)"/>
    <property type="match status" value="1"/>
</dbReference>
<dbReference type="EMBL" id="PDSK01000067">
    <property type="protein sequence ID" value="PIE35021.1"/>
    <property type="molecule type" value="Genomic_DNA"/>
</dbReference>
<dbReference type="InterPro" id="IPR027417">
    <property type="entry name" value="P-loop_NTPase"/>
</dbReference>
<keyword evidence="5 8" id="KW-0547">Nucleotide-binding</keyword>
<keyword evidence="4 8" id="KW-0808">Transferase</keyword>
<gene>
    <name evidence="8" type="primary">tdk</name>
    <name evidence="13" type="ORF">CSA56_05955</name>
</gene>
<evidence type="ECO:0000256" key="6">
    <source>
        <dbReference type="ARBA" id="ARBA00022777"/>
    </source>
</evidence>
<feature type="binding site" evidence="8">
    <location>
        <begin position="91"/>
        <end position="94"/>
    </location>
    <ligand>
        <name>ATP</name>
        <dbReference type="ChEBI" id="CHEBI:30616"/>
    </ligand>
</feature>
<feature type="binding site" evidence="8">
    <location>
        <position position="151"/>
    </location>
    <ligand>
        <name>Zn(2+)</name>
        <dbReference type="ChEBI" id="CHEBI:29105"/>
    </ligand>
</feature>
<keyword evidence="6 8" id="KW-0418">Kinase</keyword>
<keyword evidence="8" id="KW-0862">Zinc</keyword>
<organism evidence="13 14">
    <name type="scientific">candidate division KSB3 bacterium</name>
    <dbReference type="NCBI Taxonomy" id="2044937"/>
    <lineage>
        <taxon>Bacteria</taxon>
        <taxon>candidate division KSB3</taxon>
    </lineage>
</organism>
<dbReference type="InterPro" id="IPR001267">
    <property type="entry name" value="Thymidine_kinase"/>
</dbReference>
<evidence type="ECO:0000256" key="7">
    <source>
        <dbReference type="ARBA" id="ARBA00022840"/>
    </source>
</evidence>
<dbReference type="GO" id="GO:0005524">
    <property type="term" value="F:ATP binding"/>
    <property type="evidence" value="ECO:0007669"/>
    <property type="project" value="UniProtKB-UniRule"/>
</dbReference>
<evidence type="ECO:0000256" key="5">
    <source>
        <dbReference type="ARBA" id="ARBA00022741"/>
    </source>
</evidence>
<comment type="catalytic activity">
    <reaction evidence="8 11">
        <text>thymidine + ATP = dTMP + ADP + H(+)</text>
        <dbReference type="Rhea" id="RHEA:19129"/>
        <dbReference type="ChEBI" id="CHEBI:15378"/>
        <dbReference type="ChEBI" id="CHEBI:17748"/>
        <dbReference type="ChEBI" id="CHEBI:30616"/>
        <dbReference type="ChEBI" id="CHEBI:63528"/>
        <dbReference type="ChEBI" id="CHEBI:456216"/>
        <dbReference type="EC" id="2.7.1.21"/>
    </reaction>
</comment>
<feature type="binding site" evidence="8">
    <location>
        <position position="148"/>
    </location>
    <ligand>
        <name>Zn(2+)</name>
        <dbReference type="ChEBI" id="CHEBI:29105"/>
    </ligand>
</feature>
<evidence type="ECO:0000256" key="12">
    <source>
        <dbReference type="RuleBase" id="RU004165"/>
    </source>
</evidence>
<evidence type="ECO:0000256" key="10">
    <source>
        <dbReference type="PIRSR" id="PIRSR035805-2"/>
    </source>
</evidence>
<comment type="caution">
    <text evidence="13">The sequence shown here is derived from an EMBL/GenBank/DDBJ whole genome shotgun (WGS) entry which is preliminary data.</text>
</comment>
<reference evidence="13 14" key="1">
    <citation type="submission" date="2017-10" db="EMBL/GenBank/DDBJ databases">
        <title>Novel microbial diversity and functional potential in the marine mammal oral microbiome.</title>
        <authorList>
            <person name="Dudek N.K."/>
            <person name="Sun C.L."/>
            <person name="Burstein D."/>
            <person name="Kantor R.S."/>
            <person name="Aliaga Goltsman D.S."/>
            <person name="Bik E.M."/>
            <person name="Thomas B.C."/>
            <person name="Banfield J.F."/>
            <person name="Relman D.A."/>
        </authorList>
    </citation>
    <scope>NUCLEOTIDE SEQUENCE [LARGE SCALE GENOMIC DNA]</scope>
    <source>
        <strain evidence="13">DOLJORAL78_47_16</strain>
    </source>
</reference>
<feature type="binding site" evidence="10">
    <location>
        <position position="177"/>
    </location>
    <ligand>
        <name>substrate</name>
    </ligand>
</feature>
<proteinExistence type="inferred from homology"/>
<keyword evidence="8" id="KW-0479">Metal-binding</keyword>
<comment type="subunit">
    <text evidence="8">Homotetramer.</text>
</comment>
<evidence type="ECO:0000256" key="8">
    <source>
        <dbReference type="HAMAP-Rule" id="MF_00124"/>
    </source>
</evidence>
<evidence type="ECO:0000256" key="11">
    <source>
        <dbReference type="RuleBase" id="RU000544"/>
    </source>
</evidence>
<protein>
    <recommendedName>
        <fullName evidence="2 8">Thymidine kinase</fullName>
        <ecNumber evidence="2 8">2.7.1.21</ecNumber>
    </recommendedName>
</protein>
<evidence type="ECO:0000313" key="14">
    <source>
        <dbReference type="Proteomes" id="UP000230821"/>
    </source>
</evidence>
<evidence type="ECO:0000256" key="4">
    <source>
        <dbReference type="ARBA" id="ARBA00022679"/>
    </source>
</evidence>
<dbReference type="GO" id="GO:0046104">
    <property type="term" value="P:thymidine metabolic process"/>
    <property type="evidence" value="ECO:0007669"/>
    <property type="project" value="TreeGrafter"/>
</dbReference>
<dbReference type="EC" id="2.7.1.21" evidence="2 8"/>
<sequence>MCHVREKRAKMGRVEVIAGSMFSGKTEELIRRLTRAEIAKQKVLVFKPSIDNRYSEHHIVSHDVSKMSCITIDNAEEIMPQIGDATVIGIDEAQFFDEKILDVVTELADMGKRVILSGCEMYSSGEPFGQMGALMCIAEDVDKLQAVCMVCGEEAYISYRKEQPQNGNILIGYSDIYEARCRKCAHLNGKKS</sequence>
<dbReference type="NCBIfam" id="NF003296">
    <property type="entry name" value="PRK04296.1-1"/>
    <property type="match status" value="1"/>
</dbReference>
<keyword evidence="7 8" id="KW-0067">ATP-binding</keyword>
<evidence type="ECO:0000256" key="1">
    <source>
        <dbReference type="ARBA" id="ARBA00007587"/>
    </source>
</evidence>
<dbReference type="AlphaFoldDB" id="A0A2G6KH75"/>
<dbReference type="GO" id="GO:0005829">
    <property type="term" value="C:cytosol"/>
    <property type="evidence" value="ECO:0007669"/>
    <property type="project" value="TreeGrafter"/>
</dbReference>
<feature type="binding site" evidence="8">
    <location>
        <begin position="19"/>
        <end position="26"/>
    </location>
    <ligand>
        <name>ATP</name>
        <dbReference type="ChEBI" id="CHEBI:30616"/>
    </ligand>
</feature>
<feature type="active site" description="Proton acceptor" evidence="8 9">
    <location>
        <position position="92"/>
    </location>
</feature>
<evidence type="ECO:0000313" key="13">
    <source>
        <dbReference type="EMBL" id="PIE35021.1"/>
    </source>
</evidence>
<keyword evidence="8" id="KW-0963">Cytoplasm</keyword>
<dbReference type="SUPFAM" id="SSF52540">
    <property type="entry name" value="P-loop containing nucleoside triphosphate hydrolases"/>
    <property type="match status" value="1"/>
</dbReference>
<dbReference type="PIRSF" id="PIRSF035805">
    <property type="entry name" value="TK_cell"/>
    <property type="match status" value="1"/>
</dbReference>
<dbReference type="PANTHER" id="PTHR11441">
    <property type="entry name" value="THYMIDINE KINASE"/>
    <property type="match status" value="1"/>
</dbReference>
<evidence type="ECO:0000256" key="3">
    <source>
        <dbReference type="ARBA" id="ARBA00022634"/>
    </source>
</evidence>
<evidence type="ECO:0000256" key="9">
    <source>
        <dbReference type="PIRSR" id="PIRSR035805-1"/>
    </source>
</evidence>
<evidence type="ECO:0000256" key="2">
    <source>
        <dbReference type="ARBA" id="ARBA00012118"/>
    </source>
</evidence>
<dbReference type="GO" id="GO:0004797">
    <property type="term" value="F:thymidine kinase activity"/>
    <property type="evidence" value="ECO:0007669"/>
    <property type="project" value="UniProtKB-UniRule"/>
</dbReference>
<feature type="binding site" evidence="10">
    <location>
        <begin position="169"/>
        <end position="172"/>
    </location>
    <ligand>
        <name>substrate</name>
    </ligand>
</feature>
<accession>A0A2G6KH75</accession>
<dbReference type="GO" id="GO:0008270">
    <property type="term" value="F:zinc ion binding"/>
    <property type="evidence" value="ECO:0007669"/>
    <property type="project" value="UniProtKB-UniRule"/>
</dbReference>
<dbReference type="Gene3D" id="3.30.60.20">
    <property type="match status" value="1"/>
</dbReference>
<dbReference type="HAMAP" id="MF_00124">
    <property type="entry name" value="Thymidine_kinase"/>
    <property type="match status" value="1"/>
</dbReference>
<dbReference type="Proteomes" id="UP000230821">
    <property type="component" value="Unassembled WGS sequence"/>
</dbReference>
<keyword evidence="3 8" id="KW-0237">DNA synthesis</keyword>
<dbReference type="Gene3D" id="3.40.50.300">
    <property type="entry name" value="P-loop containing nucleotide triphosphate hydrolases"/>
    <property type="match status" value="1"/>
</dbReference>
<name>A0A2G6KH75_9BACT</name>
<feature type="binding site" evidence="8">
    <location>
        <position position="184"/>
    </location>
    <ligand>
        <name>Zn(2+)</name>
        <dbReference type="ChEBI" id="CHEBI:29105"/>
    </ligand>
</feature>
<comment type="subcellular location">
    <subcellularLocation>
        <location evidence="8">Cytoplasm</location>
    </subcellularLocation>
</comment>